<evidence type="ECO:0000256" key="1">
    <source>
        <dbReference type="SAM" id="SignalP"/>
    </source>
</evidence>
<keyword evidence="1" id="KW-0732">Signal</keyword>
<name>A0A0B7IEX8_9FLAO</name>
<protein>
    <recommendedName>
        <fullName evidence="4">DUF4252 domain-containing protein</fullName>
    </recommendedName>
</protein>
<evidence type="ECO:0008006" key="4">
    <source>
        <dbReference type="Google" id="ProtNLM"/>
    </source>
</evidence>
<dbReference type="Proteomes" id="UP000045051">
    <property type="component" value="Unassembled WGS sequence"/>
</dbReference>
<feature type="chain" id="PRO_5002117797" description="DUF4252 domain-containing protein" evidence="1">
    <location>
        <begin position="20"/>
        <end position="166"/>
    </location>
</feature>
<dbReference type="EMBL" id="CDOI01000174">
    <property type="protein sequence ID" value="CEN48528.1"/>
    <property type="molecule type" value="Genomic_DNA"/>
</dbReference>
<evidence type="ECO:0000313" key="3">
    <source>
        <dbReference type="Proteomes" id="UP000045051"/>
    </source>
</evidence>
<gene>
    <name evidence="2" type="ORF">CCAND38_600008</name>
</gene>
<dbReference type="AlphaFoldDB" id="A0A0B7IEX8"/>
<dbReference type="Pfam" id="PF14060">
    <property type="entry name" value="DUF4252"/>
    <property type="match status" value="1"/>
</dbReference>
<feature type="signal peptide" evidence="1">
    <location>
        <begin position="1"/>
        <end position="19"/>
    </location>
</feature>
<sequence length="166" mass="19063">MKTRFLFLVSFLFCNVALFGQSIFDKYEDNENITTVVISQKMFQMLSKIDSNDPDTKEFMEIANKLKALKIFSTETASVSQQMKKEVESYVKGGSLSEFMRVKEKNTNVKFYVKEGKTKDIVSELVMFVQEDKETVLMILTGEVDLNKIGVLSKNINILPKEMNQI</sequence>
<organism evidence="2 3">
    <name type="scientific">Capnocytophaga canis</name>
    <dbReference type="NCBI Taxonomy" id="1848903"/>
    <lineage>
        <taxon>Bacteria</taxon>
        <taxon>Pseudomonadati</taxon>
        <taxon>Bacteroidota</taxon>
        <taxon>Flavobacteriia</taxon>
        <taxon>Flavobacteriales</taxon>
        <taxon>Flavobacteriaceae</taxon>
        <taxon>Capnocytophaga</taxon>
    </lineage>
</organism>
<keyword evidence="3" id="KW-1185">Reference proteome</keyword>
<reference evidence="2 3" key="1">
    <citation type="submission" date="2015-01" db="EMBL/GenBank/DDBJ databases">
        <authorList>
            <person name="Xiang T."/>
            <person name="Song Y."/>
            <person name="Huang L."/>
            <person name="Wang B."/>
            <person name="Wu P."/>
        </authorList>
    </citation>
    <scope>NUCLEOTIDE SEQUENCE [LARGE SCALE GENOMIC DNA]</scope>
    <source>
        <strain evidence="2 3">CcD38</strain>
    </source>
</reference>
<evidence type="ECO:0000313" key="2">
    <source>
        <dbReference type="EMBL" id="CEN48528.1"/>
    </source>
</evidence>
<proteinExistence type="predicted"/>
<dbReference type="RefSeq" id="WP_042344972.1">
    <property type="nucleotide sequence ID" value="NZ_CDOI01000174.1"/>
</dbReference>
<accession>A0A0B7IEX8</accession>
<dbReference type="InterPro" id="IPR025348">
    <property type="entry name" value="DUF4252"/>
</dbReference>